<organism evidence="3 4">
    <name type="scientific">Drosophila virilis</name>
    <name type="common">Fruit fly</name>
    <dbReference type="NCBI Taxonomy" id="7244"/>
    <lineage>
        <taxon>Eukaryota</taxon>
        <taxon>Metazoa</taxon>
        <taxon>Ecdysozoa</taxon>
        <taxon>Arthropoda</taxon>
        <taxon>Hexapoda</taxon>
        <taxon>Insecta</taxon>
        <taxon>Pterygota</taxon>
        <taxon>Neoptera</taxon>
        <taxon>Endopterygota</taxon>
        <taxon>Diptera</taxon>
        <taxon>Brachycera</taxon>
        <taxon>Muscomorpha</taxon>
        <taxon>Ephydroidea</taxon>
        <taxon>Drosophilidae</taxon>
        <taxon>Drosophila</taxon>
    </lineage>
</organism>
<dbReference type="InParanoid" id="A0A0Q9WXH2"/>
<dbReference type="OrthoDB" id="7867995at2759"/>
<feature type="compositionally biased region" description="Polar residues" evidence="1">
    <location>
        <begin position="322"/>
        <end position="332"/>
    </location>
</feature>
<dbReference type="AlphaFoldDB" id="A0A0Q9WXH2"/>
<keyword evidence="4" id="KW-1185">Reference proteome</keyword>
<gene>
    <name evidence="3" type="primary">Dvir\GJ26969</name>
    <name evidence="3" type="ORF">Dvir_GJ26969</name>
</gene>
<feature type="transmembrane region" description="Helical" evidence="2">
    <location>
        <begin position="54"/>
        <end position="74"/>
    </location>
</feature>
<keyword evidence="2" id="KW-0812">Transmembrane</keyword>
<dbReference type="EMBL" id="CH940647">
    <property type="protein sequence ID" value="KRF85093.1"/>
    <property type="molecule type" value="Genomic_DNA"/>
</dbReference>
<feature type="compositionally biased region" description="Basic and acidic residues" evidence="1">
    <location>
        <begin position="341"/>
        <end position="353"/>
    </location>
</feature>
<feature type="transmembrane region" description="Helical" evidence="2">
    <location>
        <begin position="144"/>
        <end position="166"/>
    </location>
</feature>
<evidence type="ECO:0000313" key="3">
    <source>
        <dbReference type="EMBL" id="KRF85093.1"/>
    </source>
</evidence>
<feature type="transmembrane region" description="Helical" evidence="2">
    <location>
        <begin position="172"/>
        <end position="191"/>
    </location>
</feature>
<reference evidence="3 4" key="1">
    <citation type="journal article" date="2007" name="Nature">
        <title>Evolution of genes and genomes on the Drosophila phylogeny.</title>
        <authorList>
            <consortium name="Drosophila 12 Genomes Consortium"/>
            <person name="Clark A.G."/>
            <person name="Eisen M.B."/>
            <person name="Smith D.R."/>
            <person name="Bergman C.M."/>
            <person name="Oliver B."/>
            <person name="Markow T.A."/>
            <person name="Kaufman T.C."/>
            <person name="Kellis M."/>
            <person name="Gelbart W."/>
            <person name="Iyer V.N."/>
            <person name="Pollard D.A."/>
            <person name="Sackton T.B."/>
            <person name="Larracuente A.M."/>
            <person name="Singh N.D."/>
            <person name="Abad J.P."/>
            <person name="Abt D.N."/>
            <person name="Adryan B."/>
            <person name="Aguade M."/>
            <person name="Akashi H."/>
            <person name="Anderson W.W."/>
            <person name="Aquadro C.F."/>
            <person name="Ardell D.H."/>
            <person name="Arguello R."/>
            <person name="Artieri C.G."/>
            <person name="Barbash D.A."/>
            <person name="Barker D."/>
            <person name="Barsanti P."/>
            <person name="Batterham P."/>
            <person name="Batzoglou S."/>
            <person name="Begun D."/>
            <person name="Bhutkar A."/>
            <person name="Blanco E."/>
            <person name="Bosak S.A."/>
            <person name="Bradley R.K."/>
            <person name="Brand A.D."/>
            <person name="Brent M.R."/>
            <person name="Brooks A.N."/>
            <person name="Brown R.H."/>
            <person name="Butlin R.K."/>
            <person name="Caggese C."/>
            <person name="Calvi B.R."/>
            <person name="Bernardo de Carvalho A."/>
            <person name="Caspi A."/>
            <person name="Castrezana S."/>
            <person name="Celniker S.E."/>
            <person name="Chang J.L."/>
            <person name="Chapple C."/>
            <person name="Chatterji S."/>
            <person name="Chinwalla A."/>
            <person name="Civetta A."/>
            <person name="Clifton S.W."/>
            <person name="Comeron J.M."/>
            <person name="Costello J.C."/>
            <person name="Coyne J.A."/>
            <person name="Daub J."/>
            <person name="David R.G."/>
            <person name="Delcher A.L."/>
            <person name="Delehaunty K."/>
            <person name="Do C.B."/>
            <person name="Ebling H."/>
            <person name="Edwards K."/>
            <person name="Eickbush T."/>
            <person name="Evans J.D."/>
            <person name="Filipski A."/>
            <person name="Findeiss S."/>
            <person name="Freyhult E."/>
            <person name="Fulton L."/>
            <person name="Fulton R."/>
            <person name="Garcia A.C."/>
            <person name="Gardiner A."/>
            <person name="Garfield D.A."/>
            <person name="Garvin B.E."/>
            <person name="Gibson G."/>
            <person name="Gilbert D."/>
            <person name="Gnerre S."/>
            <person name="Godfrey J."/>
            <person name="Good R."/>
            <person name="Gotea V."/>
            <person name="Gravely B."/>
            <person name="Greenberg A.J."/>
            <person name="Griffiths-Jones S."/>
            <person name="Gross S."/>
            <person name="Guigo R."/>
            <person name="Gustafson E.A."/>
            <person name="Haerty W."/>
            <person name="Hahn M.W."/>
            <person name="Halligan D.L."/>
            <person name="Halpern A.L."/>
            <person name="Halter G.M."/>
            <person name="Han M.V."/>
            <person name="Heger A."/>
            <person name="Hillier L."/>
            <person name="Hinrichs A.S."/>
            <person name="Holmes I."/>
            <person name="Hoskins R.A."/>
            <person name="Hubisz M.J."/>
            <person name="Hultmark D."/>
            <person name="Huntley M.A."/>
            <person name="Jaffe D.B."/>
            <person name="Jagadeeshan S."/>
            <person name="Jeck W.R."/>
            <person name="Johnson J."/>
            <person name="Jones C.D."/>
            <person name="Jordan W.C."/>
            <person name="Karpen G.H."/>
            <person name="Kataoka E."/>
            <person name="Keightley P.D."/>
            <person name="Kheradpour P."/>
            <person name="Kirkness E.F."/>
            <person name="Koerich L.B."/>
            <person name="Kristiansen K."/>
            <person name="Kudrna D."/>
            <person name="Kulathinal R.J."/>
            <person name="Kumar S."/>
            <person name="Kwok R."/>
            <person name="Lander E."/>
            <person name="Langley C.H."/>
            <person name="Lapoint R."/>
            <person name="Lazzaro B.P."/>
            <person name="Lee S.J."/>
            <person name="Levesque L."/>
            <person name="Li R."/>
            <person name="Lin C.F."/>
            <person name="Lin M.F."/>
            <person name="Lindblad-Toh K."/>
            <person name="Llopart A."/>
            <person name="Long M."/>
            <person name="Low L."/>
            <person name="Lozovsky E."/>
            <person name="Lu J."/>
            <person name="Luo M."/>
            <person name="Machado C.A."/>
            <person name="Makalowski W."/>
            <person name="Marzo M."/>
            <person name="Matsuda M."/>
            <person name="Matzkin L."/>
            <person name="McAllister B."/>
            <person name="McBride C.S."/>
            <person name="McKernan B."/>
            <person name="McKernan K."/>
            <person name="Mendez-Lago M."/>
            <person name="Minx P."/>
            <person name="Mollenhauer M.U."/>
            <person name="Montooth K."/>
            <person name="Mount S.M."/>
            <person name="Mu X."/>
            <person name="Myers E."/>
            <person name="Negre B."/>
            <person name="Newfeld S."/>
            <person name="Nielsen R."/>
            <person name="Noor M.A."/>
            <person name="O'Grady P."/>
            <person name="Pachter L."/>
            <person name="Papaceit M."/>
            <person name="Parisi M.J."/>
            <person name="Parisi M."/>
            <person name="Parts L."/>
            <person name="Pedersen J.S."/>
            <person name="Pesole G."/>
            <person name="Phillippy A.M."/>
            <person name="Ponting C.P."/>
            <person name="Pop M."/>
            <person name="Porcelli D."/>
            <person name="Powell J.R."/>
            <person name="Prohaska S."/>
            <person name="Pruitt K."/>
            <person name="Puig M."/>
            <person name="Quesneville H."/>
            <person name="Ram K.R."/>
            <person name="Rand D."/>
            <person name="Rasmussen M.D."/>
            <person name="Reed L.K."/>
            <person name="Reenan R."/>
            <person name="Reily A."/>
            <person name="Remington K.A."/>
            <person name="Rieger T.T."/>
            <person name="Ritchie M.G."/>
            <person name="Robin C."/>
            <person name="Rogers Y.H."/>
            <person name="Rohde C."/>
            <person name="Rozas J."/>
            <person name="Rubenfield M.J."/>
            <person name="Ruiz A."/>
            <person name="Russo S."/>
            <person name="Salzberg S.L."/>
            <person name="Sanchez-Gracia A."/>
            <person name="Saranga D.J."/>
            <person name="Sato H."/>
            <person name="Schaeffer S.W."/>
            <person name="Schatz M.C."/>
            <person name="Schlenke T."/>
            <person name="Schwartz R."/>
            <person name="Segarra C."/>
            <person name="Singh R.S."/>
            <person name="Sirot L."/>
            <person name="Sirota M."/>
            <person name="Sisneros N.B."/>
            <person name="Smith C.D."/>
            <person name="Smith T.F."/>
            <person name="Spieth J."/>
            <person name="Stage D.E."/>
            <person name="Stark A."/>
            <person name="Stephan W."/>
            <person name="Strausberg R.L."/>
            <person name="Strempel S."/>
            <person name="Sturgill D."/>
            <person name="Sutton G."/>
            <person name="Sutton G.G."/>
            <person name="Tao W."/>
            <person name="Teichmann S."/>
            <person name="Tobari Y.N."/>
            <person name="Tomimura Y."/>
            <person name="Tsolas J.M."/>
            <person name="Valente V.L."/>
            <person name="Venter E."/>
            <person name="Venter J.C."/>
            <person name="Vicario S."/>
            <person name="Vieira F.G."/>
            <person name="Vilella A.J."/>
            <person name="Villasante A."/>
            <person name="Walenz B."/>
            <person name="Wang J."/>
            <person name="Wasserman M."/>
            <person name="Watts T."/>
            <person name="Wilson D."/>
            <person name="Wilson R.K."/>
            <person name="Wing R.A."/>
            <person name="Wolfner M.F."/>
            <person name="Wong A."/>
            <person name="Wong G.K."/>
            <person name="Wu C.I."/>
            <person name="Wu G."/>
            <person name="Yamamoto D."/>
            <person name="Yang H.P."/>
            <person name="Yang S.P."/>
            <person name="Yorke J.A."/>
            <person name="Yoshida K."/>
            <person name="Zdobnov E."/>
            <person name="Zhang P."/>
            <person name="Zhang Y."/>
            <person name="Zimin A.V."/>
            <person name="Baldwin J."/>
            <person name="Abdouelleil A."/>
            <person name="Abdulkadir J."/>
            <person name="Abebe A."/>
            <person name="Abera B."/>
            <person name="Abreu J."/>
            <person name="Acer S.C."/>
            <person name="Aftuck L."/>
            <person name="Alexander A."/>
            <person name="An P."/>
            <person name="Anderson E."/>
            <person name="Anderson S."/>
            <person name="Arachi H."/>
            <person name="Azer M."/>
            <person name="Bachantsang P."/>
            <person name="Barry A."/>
            <person name="Bayul T."/>
            <person name="Berlin A."/>
            <person name="Bessette D."/>
            <person name="Bloom T."/>
            <person name="Blye J."/>
            <person name="Boguslavskiy L."/>
            <person name="Bonnet C."/>
            <person name="Boukhgalter B."/>
            <person name="Bourzgui I."/>
            <person name="Brown A."/>
            <person name="Cahill P."/>
            <person name="Channer S."/>
            <person name="Cheshatsang Y."/>
            <person name="Chuda L."/>
            <person name="Citroen M."/>
            <person name="Collymore A."/>
            <person name="Cooke P."/>
            <person name="Costello M."/>
            <person name="D'Aco K."/>
            <person name="Daza R."/>
            <person name="De Haan G."/>
            <person name="DeGray S."/>
            <person name="DeMaso C."/>
            <person name="Dhargay N."/>
            <person name="Dooley K."/>
            <person name="Dooley E."/>
            <person name="Doricent M."/>
            <person name="Dorje P."/>
            <person name="Dorjee K."/>
            <person name="Dupes A."/>
            <person name="Elong R."/>
            <person name="Falk J."/>
            <person name="Farina A."/>
            <person name="Faro S."/>
            <person name="Ferguson D."/>
            <person name="Fisher S."/>
            <person name="Foley C.D."/>
            <person name="Franke A."/>
            <person name="Friedrich D."/>
            <person name="Gadbois L."/>
            <person name="Gearin G."/>
            <person name="Gearin C.R."/>
            <person name="Giannoukos G."/>
            <person name="Goode T."/>
            <person name="Graham J."/>
            <person name="Grandbois E."/>
            <person name="Grewal S."/>
            <person name="Gyaltsen K."/>
            <person name="Hafez N."/>
            <person name="Hagos B."/>
            <person name="Hall J."/>
            <person name="Henson C."/>
            <person name="Hollinger A."/>
            <person name="Honan T."/>
            <person name="Huard M.D."/>
            <person name="Hughes L."/>
            <person name="Hurhula B."/>
            <person name="Husby M.E."/>
            <person name="Kamat A."/>
            <person name="Kanga B."/>
            <person name="Kashin S."/>
            <person name="Khazanovich D."/>
            <person name="Kisner P."/>
            <person name="Lance K."/>
            <person name="Lara M."/>
            <person name="Lee W."/>
            <person name="Lennon N."/>
            <person name="Letendre F."/>
            <person name="LeVine R."/>
            <person name="Lipovsky A."/>
            <person name="Liu X."/>
            <person name="Liu J."/>
            <person name="Liu S."/>
            <person name="Lokyitsang T."/>
            <person name="Lokyitsang Y."/>
            <person name="Lubonja R."/>
            <person name="Lui A."/>
            <person name="MacDonald P."/>
            <person name="Magnisalis V."/>
            <person name="Maru K."/>
            <person name="Matthews C."/>
            <person name="McCusker W."/>
            <person name="McDonough S."/>
            <person name="Mehta T."/>
            <person name="Meldrim J."/>
            <person name="Meneus L."/>
            <person name="Mihai O."/>
            <person name="Mihalev A."/>
            <person name="Mihova T."/>
            <person name="Mittelman R."/>
            <person name="Mlenga V."/>
            <person name="Montmayeur A."/>
            <person name="Mulrain L."/>
            <person name="Navidi A."/>
            <person name="Naylor J."/>
            <person name="Negash T."/>
            <person name="Nguyen T."/>
            <person name="Nguyen N."/>
            <person name="Nicol R."/>
            <person name="Norbu C."/>
            <person name="Norbu N."/>
            <person name="Novod N."/>
            <person name="O'Neill B."/>
            <person name="Osman S."/>
            <person name="Markiewicz E."/>
            <person name="Oyono O.L."/>
            <person name="Patti C."/>
            <person name="Phunkhang P."/>
            <person name="Pierre F."/>
            <person name="Priest M."/>
            <person name="Raghuraman S."/>
            <person name="Rege F."/>
            <person name="Reyes R."/>
            <person name="Rise C."/>
            <person name="Rogov P."/>
            <person name="Ross K."/>
            <person name="Ryan E."/>
            <person name="Settipalli S."/>
            <person name="Shea T."/>
            <person name="Sherpa N."/>
            <person name="Shi L."/>
            <person name="Shih D."/>
            <person name="Sparrow T."/>
            <person name="Spaulding J."/>
            <person name="Stalker J."/>
            <person name="Stange-Thomann N."/>
            <person name="Stavropoulos S."/>
            <person name="Stone C."/>
            <person name="Strader C."/>
            <person name="Tesfaye S."/>
            <person name="Thomson T."/>
            <person name="Thoulutsang Y."/>
            <person name="Thoulutsang D."/>
            <person name="Topham K."/>
            <person name="Topping I."/>
            <person name="Tsamla T."/>
            <person name="Vassiliev H."/>
            <person name="Vo A."/>
            <person name="Wangchuk T."/>
            <person name="Wangdi T."/>
            <person name="Weiand M."/>
            <person name="Wilkinson J."/>
            <person name="Wilson A."/>
            <person name="Yadav S."/>
            <person name="Young G."/>
            <person name="Yu Q."/>
            <person name="Zembek L."/>
            <person name="Zhong D."/>
            <person name="Zimmer A."/>
            <person name="Zwirko Z."/>
            <person name="Jaffe D.B."/>
            <person name="Alvarez P."/>
            <person name="Brockman W."/>
            <person name="Butler J."/>
            <person name="Chin C."/>
            <person name="Gnerre S."/>
            <person name="Grabherr M."/>
            <person name="Kleber M."/>
            <person name="Mauceli E."/>
            <person name="MacCallum I."/>
        </authorList>
    </citation>
    <scope>NUCLEOTIDE SEQUENCE [LARGE SCALE GENOMIC DNA]</scope>
    <source>
        <strain evidence="4">Tucson 15010-1051.87</strain>
    </source>
</reference>
<feature type="transmembrane region" description="Helical" evidence="2">
    <location>
        <begin position="20"/>
        <end position="39"/>
    </location>
</feature>
<evidence type="ECO:0000256" key="1">
    <source>
        <dbReference type="SAM" id="MobiDB-lite"/>
    </source>
</evidence>
<keyword evidence="2" id="KW-1133">Transmembrane helix</keyword>
<feature type="region of interest" description="Disordered" evidence="1">
    <location>
        <begin position="319"/>
        <end position="377"/>
    </location>
</feature>
<feature type="transmembrane region" description="Helical" evidence="2">
    <location>
        <begin position="114"/>
        <end position="132"/>
    </location>
</feature>
<evidence type="ECO:0000256" key="2">
    <source>
        <dbReference type="SAM" id="Phobius"/>
    </source>
</evidence>
<name>A0A0Q9WXH2_DROVI</name>
<feature type="transmembrane region" description="Helical" evidence="2">
    <location>
        <begin position="211"/>
        <end position="230"/>
    </location>
</feature>
<proteinExistence type="predicted"/>
<protein>
    <submittedName>
        <fullName evidence="3">Uncharacterized protein, isoform A</fullName>
    </submittedName>
</protein>
<evidence type="ECO:0000313" key="4">
    <source>
        <dbReference type="Proteomes" id="UP000008792"/>
    </source>
</evidence>
<accession>A0A0Q9WXH2</accession>
<feature type="transmembrane region" description="Helical" evidence="2">
    <location>
        <begin position="86"/>
        <end position="108"/>
    </location>
</feature>
<sequence>MYSAHNVYYAYRRARQKFSVKTYLLLFLWLILALVQWVVVCLVESIRDIFWKHYYISIATFLIAILLFALFLFFENLRFNNVVGFIMSFFIVELQIIATFALVARVYWAEMLMYFFICAVLLFIFVAIGIALPRKMDLTLHVALLFILAFLFLLIAVFFLMLHLIVPECEGYAYVLVQIPISITMLFFVMYHAQTIHGRRFAEMRLHDYCLGSLILFHDFLIIFWLTIYWQVWARLVTPSDWGTTTAKTTASARALDLGDDDFAVDYETKPMYMPKRLNQFRPTSNCETADLTITHDFIPSDNKRLTGVPKDSNWANIWAESKQNPVQNSPASGEGMLDEEPARDPNHQKDNSSPENEVDDMNAADKSSTAEYIFDE</sequence>
<keyword evidence="2" id="KW-0472">Membrane</keyword>
<dbReference type="Proteomes" id="UP000008792">
    <property type="component" value="Unassembled WGS sequence"/>
</dbReference>